<dbReference type="InterPro" id="IPR025091">
    <property type="entry name" value="DUF4019"/>
</dbReference>
<evidence type="ECO:0000313" key="3">
    <source>
        <dbReference type="Proteomes" id="UP000617041"/>
    </source>
</evidence>
<dbReference type="Proteomes" id="UP000617041">
    <property type="component" value="Unassembled WGS sequence"/>
</dbReference>
<gene>
    <name evidence="2" type="ORF">I8E28_15445</name>
</gene>
<dbReference type="AlphaFoldDB" id="A0A934Q0K0"/>
<comment type="caution">
    <text evidence="2">The sequence shown here is derived from an EMBL/GenBank/DDBJ whole genome shotgun (WGS) entry which is preliminary data.</text>
</comment>
<dbReference type="EMBL" id="JAEDAO010000001">
    <property type="protein sequence ID" value="MBK0393995.1"/>
    <property type="molecule type" value="Genomic_DNA"/>
</dbReference>
<reference evidence="2" key="1">
    <citation type="submission" date="2020-12" db="EMBL/GenBank/DDBJ databases">
        <title>Ramlibacter sp. nov., isolated from a freshwater alga, Cryptomonas.</title>
        <authorList>
            <person name="Kim H.M."/>
            <person name="Jeon C.O."/>
        </authorList>
    </citation>
    <scope>NUCLEOTIDE SEQUENCE</scope>
    <source>
        <strain evidence="2">CrO1</strain>
    </source>
</reference>
<feature type="chain" id="PRO_5037757077" evidence="1">
    <location>
        <begin position="27"/>
        <end position="198"/>
    </location>
</feature>
<evidence type="ECO:0000256" key="1">
    <source>
        <dbReference type="SAM" id="SignalP"/>
    </source>
</evidence>
<name>A0A934Q0K0_9BURK</name>
<organism evidence="2 3">
    <name type="scientific">Ramlibacter algicola</name>
    <dbReference type="NCBI Taxonomy" id="2795217"/>
    <lineage>
        <taxon>Bacteria</taxon>
        <taxon>Pseudomonadati</taxon>
        <taxon>Pseudomonadota</taxon>
        <taxon>Betaproteobacteria</taxon>
        <taxon>Burkholderiales</taxon>
        <taxon>Comamonadaceae</taxon>
        <taxon>Ramlibacter</taxon>
    </lineage>
</organism>
<protein>
    <submittedName>
        <fullName evidence="2">DUF4019 domain-containing protein</fullName>
    </submittedName>
</protein>
<dbReference type="Pfam" id="PF13211">
    <property type="entry name" value="DUF4019"/>
    <property type="match status" value="1"/>
</dbReference>
<dbReference type="PROSITE" id="PS51318">
    <property type="entry name" value="TAT"/>
    <property type="match status" value="1"/>
</dbReference>
<sequence length="198" mass="20662">MQVIRRSWLRGPVAALALLLAAGAHAQAKLPRAAASAPSGLTAMSGTGLRPSIQVAPATAEPAPAPAAAPAAAASAAAQAAATSEQEALASAAAAGWLTLLDRRDWGRAWETSASMFRNAVPLDKWMDGIPKVRGDVGTMVERTPSNVVSKTELPGKPKGEYVTVLFVTRFDNRAVEEVVTTVHEPDGRWRVAGYSAR</sequence>
<proteinExistence type="predicted"/>
<evidence type="ECO:0000313" key="2">
    <source>
        <dbReference type="EMBL" id="MBK0393995.1"/>
    </source>
</evidence>
<accession>A0A934Q0K0</accession>
<dbReference type="RefSeq" id="WP_200788954.1">
    <property type="nucleotide sequence ID" value="NZ_JAEDAO010000001.1"/>
</dbReference>
<feature type="signal peptide" evidence="1">
    <location>
        <begin position="1"/>
        <end position="26"/>
    </location>
</feature>
<keyword evidence="3" id="KW-1185">Reference proteome</keyword>
<keyword evidence="1" id="KW-0732">Signal</keyword>
<dbReference type="InterPro" id="IPR006311">
    <property type="entry name" value="TAT_signal"/>
</dbReference>